<dbReference type="SUPFAM" id="SSF51004">
    <property type="entry name" value="C-terminal (heme d1) domain of cytochrome cd1-nitrite reductase"/>
    <property type="match status" value="1"/>
</dbReference>
<dbReference type="AlphaFoldDB" id="A0A4Q9BHU4"/>
<dbReference type="OrthoDB" id="9790815at2"/>
<proteinExistence type="inferred from homology"/>
<reference evidence="3 4" key="1">
    <citation type="submission" date="2019-02" db="EMBL/GenBank/DDBJ databases">
        <title>Genome of a new Bacteroidetes strain.</title>
        <authorList>
            <person name="Pitt A."/>
        </authorList>
    </citation>
    <scope>NUCLEOTIDE SEQUENCE [LARGE SCALE GENOMIC DNA]</scope>
    <source>
        <strain evidence="3 4">103A-SOEBACH</strain>
    </source>
</reference>
<dbReference type="InterPro" id="IPR011048">
    <property type="entry name" value="Haem_d1_sf"/>
</dbReference>
<dbReference type="PANTHER" id="PTHR30344:SF1">
    <property type="entry name" value="6-PHOSPHOGLUCONOLACTONASE"/>
    <property type="match status" value="1"/>
</dbReference>
<keyword evidence="2" id="KW-0313">Glucose metabolism</keyword>
<dbReference type="GO" id="GO:0005829">
    <property type="term" value="C:cytosol"/>
    <property type="evidence" value="ECO:0007669"/>
    <property type="project" value="TreeGrafter"/>
</dbReference>
<dbReference type="EMBL" id="SEWY01000001">
    <property type="protein sequence ID" value="TBH75421.1"/>
    <property type="molecule type" value="Genomic_DNA"/>
</dbReference>
<dbReference type="Proteomes" id="UP000293583">
    <property type="component" value="Unassembled WGS sequence"/>
</dbReference>
<gene>
    <name evidence="3" type="ORF">EWU20_02250</name>
</gene>
<name>A0A4Q9BHU4_9BACT</name>
<comment type="similarity">
    <text evidence="1">Belongs to the cycloisomerase 2 family.</text>
</comment>
<dbReference type="GO" id="GO:0006006">
    <property type="term" value="P:glucose metabolic process"/>
    <property type="evidence" value="ECO:0007669"/>
    <property type="project" value="UniProtKB-KW"/>
</dbReference>
<accession>A0A4Q9BHU4</accession>
<dbReference type="InterPro" id="IPR050282">
    <property type="entry name" value="Cycloisomerase_2"/>
</dbReference>
<dbReference type="InterPro" id="IPR019405">
    <property type="entry name" value="Lactonase_7-beta_prop"/>
</dbReference>
<dbReference type="RefSeq" id="WP_130922575.1">
    <property type="nucleotide sequence ID" value="NZ_JAANOM010000002.1"/>
</dbReference>
<dbReference type="PANTHER" id="PTHR30344">
    <property type="entry name" value="6-PHOSPHOGLUCONOLACTONASE-RELATED"/>
    <property type="match status" value="1"/>
</dbReference>
<dbReference type="InterPro" id="IPR015943">
    <property type="entry name" value="WD40/YVTN_repeat-like_dom_sf"/>
</dbReference>
<dbReference type="Pfam" id="PF10282">
    <property type="entry name" value="Lactonase"/>
    <property type="match status" value="1"/>
</dbReference>
<evidence type="ECO:0000256" key="1">
    <source>
        <dbReference type="ARBA" id="ARBA00005564"/>
    </source>
</evidence>
<evidence type="ECO:0000256" key="2">
    <source>
        <dbReference type="ARBA" id="ARBA00022526"/>
    </source>
</evidence>
<dbReference type="GO" id="GO:0017057">
    <property type="term" value="F:6-phosphogluconolactonase activity"/>
    <property type="evidence" value="ECO:0007669"/>
    <property type="project" value="TreeGrafter"/>
</dbReference>
<evidence type="ECO:0000313" key="3">
    <source>
        <dbReference type="EMBL" id="TBH75421.1"/>
    </source>
</evidence>
<dbReference type="Gene3D" id="2.130.10.10">
    <property type="entry name" value="YVTN repeat-like/Quinoprotein amine dehydrogenase"/>
    <property type="match status" value="1"/>
</dbReference>
<keyword evidence="4" id="KW-1185">Reference proteome</keyword>
<protein>
    <submittedName>
        <fullName evidence="3">Lactonase family protein</fullName>
    </submittedName>
</protein>
<sequence>MTLSTILLLPQLIIGSYTSKGNPGIEVFNWDAKTGKASKSYTLNSPAASYQAISGDYLFSVSEEGDGKASVSSFQMRNGKYEAINTELSRGDHPCFILYREKSQTLYTANYTGGSVSVFQTESGRLKPLAQYIAYSGSSINKDRQNSAHAHMVALSPDQNTLIVTDLGSDKIYAHRILANGLLAESPQEINITPGNGPRHIRFNAKGDRAYLLNELSSDVDVFAVKGSQLNKIQSIPADTSAAKVKGSADIHISPNGKWLMASNRISSNQVVVFKIEADGKLTRVFHQNVAKIPRNFTFDPSGKFVLVASQEEDRVQVFHFDDKTGSLKDSHQDILVKSPVSLLIR</sequence>
<keyword evidence="2" id="KW-0119">Carbohydrate metabolism</keyword>
<comment type="caution">
    <text evidence="3">The sequence shown here is derived from an EMBL/GenBank/DDBJ whole genome shotgun (WGS) entry which is preliminary data.</text>
</comment>
<evidence type="ECO:0000313" key="4">
    <source>
        <dbReference type="Proteomes" id="UP000293583"/>
    </source>
</evidence>
<organism evidence="3 4">
    <name type="scientific">Aquirufa antheringensis</name>
    <dbReference type="NCBI Taxonomy" id="2516559"/>
    <lineage>
        <taxon>Bacteria</taxon>
        <taxon>Pseudomonadati</taxon>
        <taxon>Bacteroidota</taxon>
        <taxon>Cytophagia</taxon>
        <taxon>Cytophagales</taxon>
        <taxon>Flectobacillaceae</taxon>
        <taxon>Aquirufa</taxon>
    </lineage>
</organism>